<organism evidence="5 6">
    <name type="scientific">Streptomyces armeniacus</name>
    <dbReference type="NCBI Taxonomy" id="83291"/>
    <lineage>
        <taxon>Bacteria</taxon>
        <taxon>Bacillati</taxon>
        <taxon>Actinomycetota</taxon>
        <taxon>Actinomycetes</taxon>
        <taxon>Kitasatosporales</taxon>
        <taxon>Streptomycetaceae</taxon>
        <taxon>Streptomyces</taxon>
    </lineage>
</organism>
<evidence type="ECO:0000259" key="3">
    <source>
        <dbReference type="Pfam" id="PF00326"/>
    </source>
</evidence>
<dbReference type="Gene3D" id="3.40.50.1820">
    <property type="entry name" value="alpha/beta hydrolase"/>
    <property type="match status" value="1"/>
</dbReference>
<keyword evidence="1" id="KW-0645">Protease</keyword>
<dbReference type="Pfam" id="PF00930">
    <property type="entry name" value="DPPIV_N"/>
    <property type="match status" value="1"/>
</dbReference>
<dbReference type="PROSITE" id="PS00708">
    <property type="entry name" value="PRO_ENDOPEP_SER"/>
    <property type="match status" value="1"/>
</dbReference>
<evidence type="ECO:0000313" key="6">
    <source>
        <dbReference type="Proteomes" id="UP000254425"/>
    </source>
</evidence>
<dbReference type="InterPro" id="IPR002470">
    <property type="entry name" value="Peptidase_S9A"/>
</dbReference>
<name>A0A345XQM0_9ACTN</name>
<dbReference type="GO" id="GO:0004252">
    <property type="term" value="F:serine-type endopeptidase activity"/>
    <property type="evidence" value="ECO:0007669"/>
    <property type="project" value="InterPro"/>
</dbReference>
<dbReference type="Proteomes" id="UP000254425">
    <property type="component" value="Chromosome"/>
</dbReference>
<accession>A0A345XQM0</accession>
<feature type="domain" description="Dipeptidylpeptidase IV N-terminal" evidence="4">
    <location>
        <begin position="106"/>
        <end position="419"/>
    </location>
</feature>
<sequence>MTFPRQYARTNRFTLGAPRAFTVAPDGGRVVFLRSHNGTDRANGLWVRELPDGKEFPAADPGVLLEGAEEELPPEERARRERSREGSAGIVAYATDNAVELAAFALSGRLFAAELRAGTARELPAAGAVVDPRPSPDGRRVAYVTGGELRTVASDGSAEQALATPESDTVTYGLAEFIAAEEMGRHRGYWWSPDSERLLVARSDDAPVTRWWISDPANPDREPTEIAYPAAGTANAEVTLHLLDVDGGGRLEVTWDRVRYPYLARVHWSAYGPPLLLVQARDQRSQLCLTVDPATGATSPLHAEDDQVWLELFAGVPAWTPDGRLVRIEDEAGARVLMAGDRLLTSAALHVRAVLDIGEEDILFSASPGGDTGRADPGDIGVYRASFRGSGDKGGWERLATDGVPHVASAVRGGDTVVLSSASLDRPGSLVSVLRLAEDGQTEPLGTIASYAEEPVIGAAPRLLHVGKREIPAAVLLPTGHREGDGPLPVLMDPYGGPHGQRVVAAHNAHLTSQWFADQGFAVLVVDGRGTPGYSPGWEKAISRDLAAVNLTDQIDALHALAETYPLDLSRVGIRGWSYGGLLAGLAVLRRPDVFHAGVVGAPVTDQRLYDTHYTERYLGTPQDDPEAYAANSLITDRGLSGAADEYRPMMLIHGLADDNVVVAHTLRLSSALLAAGRPHEVLPLSGVTHMTPQEEVAENLLLLQVAFLKRSLGVV</sequence>
<dbReference type="GO" id="GO:0008239">
    <property type="term" value="F:dipeptidyl-peptidase activity"/>
    <property type="evidence" value="ECO:0007669"/>
    <property type="project" value="TreeGrafter"/>
</dbReference>
<dbReference type="InterPro" id="IPR001375">
    <property type="entry name" value="Peptidase_S9_cat"/>
</dbReference>
<protein>
    <submittedName>
        <fullName evidence="5">S9 family peptidase</fullName>
    </submittedName>
</protein>
<dbReference type="KEGG" id="sarm:DVA86_15985"/>
<dbReference type="Gene3D" id="2.140.10.30">
    <property type="entry name" value="Dipeptidylpeptidase IV, N-terminal domain"/>
    <property type="match status" value="1"/>
</dbReference>
<dbReference type="InterPro" id="IPR029058">
    <property type="entry name" value="AB_hydrolase_fold"/>
</dbReference>
<dbReference type="Pfam" id="PF00326">
    <property type="entry name" value="Peptidase_S9"/>
    <property type="match status" value="1"/>
</dbReference>
<dbReference type="InterPro" id="IPR002469">
    <property type="entry name" value="Peptidase_S9B_N"/>
</dbReference>
<evidence type="ECO:0000259" key="4">
    <source>
        <dbReference type="Pfam" id="PF00930"/>
    </source>
</evidence>
<evidence type="ECO:0000256" key="2">
    <source>
        <dbReference type="ARBA" id="ARBA00022801"/>
    </source>
</evidence>
<dbReference type="GO" id="GO:0006508">
    <property type="term" value="P:proteolysis"/>
    <property type="evidence" value="ECO:0007669"/>
    <property type="project" value="UniProtKB-KW"/>
</dbReference>
<evidence type="ECO:0000313" key="5">
    <source>
        <dbReference type="EMBL" id="AXK33936.1"/>
    </source>
</evidence>
<dbReference type="PANTHER" id="PTHR11731:SF193">
    <property type="entry name" value="DIPEPTIDYL PEPTIDASE 9"/>
    <property type="match status" value="1"/>
</dbReference>
<dbReference type="InterPro" id="IPR050278">
    <property type="entry name" value="Serine_Prot_S9B/DPPIV"/>
</dbReference>
<dbReference type="PRINTS" id="PR00862">
    <property type="entry name" value="PROLIGOPTASE"/>
</dbReference>
<dbReference type="EMBL" id="CP031320">
    <property type="protein sequence ID" value="AXK33936.1"/>
    <property type="molecule type" value="Genomic_DNA"/>
</dbReference>
<gene>
    <name evidence="5" type="ORF">DVA86_15985</name>
</gene>
<dbReference type="AlphaFoldDB" id="A0A345XQM0"/>
<dbReference type="SUPFAM" id="SSF53474">
    <property type="entry name" value="alpha/beta-Hydrolases"/>
    <property type="match status" value="1"/>
</dbReference>
<dbReference type="InterPro" id="IPR002471">
    <property type="entry name" value="Pept_S9_AS"/>
</dbReference>
<dbReference type="SUPFAM" id="SSF82171">
    <property type="entry name" value="DPP6 N-terminal domain-like"/>
    <property type="match status" value="1"/>
</dbReference>
<proteinExistence type="predicted"/>
<keyword evidence="6" id="KW-1185">Reference proteome</keyword>
<reference evidence="5 6" key="1">
    <citation type="submission" date="2018-07" db="EMBL/GenBank/DDBJ databases">
        <title>Draft genome of the type strain Streptomyces armeniacus ATCC 15676.</title>
        <authorList>
            <person name="Labana P."/>
            <person name="Gosse J.T."/>
            <person name="Boddy C.N."/>
        </authorList>
    </citation>
    <scope>NUCLEOTIDE SEQUENCE [LARGE SCALE GENOMIC DNA]</scope>
    <source>
        <strain evidence="5 6">ATCC 15676</strain>
    </source>
</reference>
<evidence type="ECO:0000256" key="1">
    <source>
        <dbReference type="ARBA" id="ARBA00022670"/>
    </source>
</evidence>
<keyword evidence="2" id="KW-0378">Hydrolase</keyword>
<feature type="domain" description="Peptidase S9 prolyl oligopeptidase catalytic" evidence="3">
    <location>
        <begin position="512"/>
        <end position="714"/>
    </location>
</feature>
<dbReference type="PANTHER" id="PTHR11731">
    <property type="entry name" value="PROTEASE FAMILY S9B,C DIPEPTIDYL-PEPTIDASE IV-RELATED"/>
    <property type="match status" value="1"/>
</dbReference>